<sequence>MHKYNFENATEKRQADKELGHILMPYPDGQVKHPEHLQQHETLQVLQRYALNGNAEKCKEMIAELPEHQRKDTIRMLKGAVREHGREIELEDT</sequence>
<reference evidence="3 4" key="1">
    <citation type="submission" date="2018-06" db="EMBL/GenBank/DDBJ databases">
        <title>Combined omics and stable isotope probing to characterize newly discovered Mariana Back-Arc vent microbial communities.</title>
        <authorList>
            <person name="Trembath-Reichert E."/>
            <person name="Huber J.A."/>
        </authorList>
    </citation>
    <scope>NUCLEOTIDE SEQUENCE [LARGE SCALE GENOMIC DNA]</scope>
    <source>
        <strain evidence="1">MAG 63_1</strain>
        <strain evidence="2">MAG 63_2</strain>
    </source>
</reference>
<dbReference type="AlphaFoldDB" id="A0A432G0D7"/>
<protein>
    <submittedName>
        <fullName evidence="1">Uncharacterized protein</fullName>
    </submittedName>
</protein>
<accession>A0A432G0D7</accession>
<evidence type="ECO:0000313" key="2">
    <source>
        <dbReference type="EMBL" id="RTZ81621.1"/>
    </source>
</evidence>
<dbReference type="EMBL" id="QNZL01000286">
    <property type="protein sequence ID" value="RTZ77062.1"/>
    <property type="molecule type" value="Genomic_DNA"/>
</dbReference>
<name>A0A432G0D7_9DELT</name>
<comment type="caution">
    <text evidence="1">The sequence shown here is derived from an EMBL/GenBank/DDBJ whole genome shotgun (WGS) entry which is preliminary data.</text>
</comment>
<evidence type="ECO:0000313" key="1">
    <source>
        <dbReference type="EMBL" id="RTZ77062.1"/>
    </source>
</evidence>
<proteinExistence type="predicted"/>
<evidence type="ECO:0000313" key="3">
    <source>
        <dbReference type="Proteomes" id="UP000286732"/>
    </source>
</evidence>
<gene>
    <name evidence="1" type="ORF">DSY97_10685</name>
    <name evidence="2" type="ORF">DSY98_02425</name>
</gene>
<dbReference type="Proteomes" id="UP000286801">
    <property type="component" value="Unassembled WGS sequence"/>
</dbReference>
<evidence type="ECO:0000313" key="4">
    <source>
        <dbReference type="Proteomes" id="UP000286801"/>
    </source>
</evidence>
<organism evidence="1 4">
    <name type="scientific">SAR324 cluster bacterium</name>
    <dbReference type="NCBI Taxonomy" id="2024889"/>
    <lineage>
        <taxon>Bacteria</taxon>
        <taxon>Deltaproteobacteria</taxon>
        <taxon>SAR324 cluster</taxon>
    </lineage>
</organism>
<dbReference type="Proteomes" id="UP000286732">
    <property type="component" value="Unassembled WGS sequence"/>
</dbReference>
<dbReference type="EMBL" id="QNZM01000097">
    <property type="protein sequence ID" value="RTZ81621.1"/>
    <property type="molecule type" value="Genomic_DNA"/>
</dbReference>